<evidence type="ECO:0000256" key="1">
    <source>
        <dbReference type="SAM" id="MobiDB-lite"/>
    </source>
</evidence>
<feature type="chain" id="PRO_5046235400" evidence="2">
    <location>
        <begin position="23"/>
        <end position="124"/>
    </location>
</feature>
<keyword evidence="4" id="KW-1185">Reference proteome</keyword>
<feature type="region of interest" description="Disordered" evidence="1">
    <location>
        <begin position="27"/>
        <end position="47"/>
    </location>
</feature>
<protein>
    <submittedName>
        <fullName evidence="3">Uncharacterized protein</fullName>
    </submittedName>
</protein>
<evidence type="ECO:0000313" key="3">
    <source>
        <dbReference type="EMBL" id="MDR6804818.1"/>
    </source>
</evidence>
<dbReference type="Proteomes" id="UP001264980">
    <property type="component" value="Unassembled WGS sequence"/>
</dbReference>
<organism evidence="3 4">
    <name type="scientific">Dyadobacter fermentans</name>
    <dbReference type="NCBI Taxonomy" id="94254"/>
    <lineage>
        <taxon>Bacteria</taxon>
        <taxon>Pseudomonadati</taxon>
        <taxon>Bacteroidota</taxon>
        <taxon>Cytophagia</taxon>
        <taxon>Cytophagales</taxon>
        <taxon>Spirosomataceae</taxon>
        <taxon>Dyadobacter</taxon>
    </lineage>
</organism>
<keyword evidence="2" id="KW-0732">Signal</keyword>
<gene>
    <name evidence="3" type="ORF">J2W84_001864</name>
</gene>
<accession>A0ABU1QUQ9</accession>
<comment type="caution">
    <text evidence="3">The sequence shown here is derived from an EMBL/GenBank/DDBJ whole genome shotgun (WGS) entry which is preliminary data.</text>
</comment>
<reference evidence="3 4" key="1">
    <citation type="submission" date="2023-07" db="EMBL/GenBank/DDBJ databases">
        <title>Sorghum-associated microbial communities from plants grown in Nebraska, USA.</title>
        <authorList>
            <person name="Schachtman D."/>
        </authorList>
    </citation>
    <scope>NUCLEOTIDE SEQUENCE [LARGE SCALE GENOMIC DNA]</scope>
    <source>
        <strain evidence="3 4">BE57</strain>
    </source>
</reference>
<proteinExistence type="predicted"/>
<evidence type="ECO:0000256" key="2">
    <source>
        <dbReference type="SAM" id="SignalP"/>
    </source>
</evidence>
<dbReference type="RefSeq" id="WP_309982086.1">
    <property type="nucleotide sequence ID" value="NZ_JAVDTI010000002.1"/>
</dbReference>
<dbReference type="EMBL" id="JAVDTI010000002">
    <property type="protein sequence ID" value="MDR6804818.1"/>
    <property type="molecule type" value="Genomic_DNA"/>
</dbReference>
<evidence type="ECO:0000313" key="4">
    <source>
        <dbReference type="Proteomes" id="UP001264980"/>
    </source>
</evidence>
<name>A0ABU1QUQ9_9BACT</name>
<feature type="signal peptide" evidence="2">
    <location>
        <begin position="1"/>
        <end position="22"/>
    </location>
</feature>
<sequence length="124" mass="13749">MSCIRFLFGILLVILTTTGTQSLGHPAIASVQDSNDRPAVGKSPDKDNYHQEAAMLEVQENTSSVSKEKKDNQDFSALAGFFSRYLSFVFHTTDDPGVSIAAPRPILVRSLPRYILYRSLIIPF</sequence>